<keyword evidence="9" id="KW-0411">Iron-sulfur</keyword>
<dbReference type="STRING" id="1123282.SAMN02745823_00286"/>
<evidence type="ECO:0000256" key="2">
    <source>
        <dbReference type="ARBA" id="ARBA00004742"/>
    </source>
</evidence>
<gene>
    <name evidence="15" type="ORF">SAMN02745823_00286</name>
</gene>
<feature type="domain" description="Serine dehydratase-like alpha subunit" evidence="13">
    <location>
        <begin position="153"/>
        <end position="395"/>
    </location>
</feature>
<evidence type="ECO:0000256" key="8">
    <source>
        <dbReference type="ARBA" id="ARBA00023004"/>
    </source>
</evidence>
<evidence type="ECO:0000256" key="4">
    <source>
        <dbReference type="ARBA" id="ARBA00012093"/>
    </source>
</evidence>
<name>A0A1M5TYT1_9FIRM</name>
<evidence type="ECO:0000259" key="13">
    <source>
        <dbReference type="Pfam" id="PF03313"/>
    </source>
</evidence>
<evidence type="ECO:0000256" key="9">
    <source>
        <dbReference type="ARBA" id="ARBA00023014"/>
    </source>
</evidence>
<keyword evidence="8" id="KW-0408">Iron</keyword>
<dbReference type="GO" id="GO:0003941">
    <property type="term" value="F:L-serine ammonia-lyase activity"/>
    <property type="evidence" value="ECO:0007669"/>
    <property type="project" value="UniProtKB-EC"/>
</dbReference>
<dbReference type="GO" id="GO:0006094">
    <property type="term" value="P:gluconeogenesis"/>
    <property type="evidence" value="ECO:0007669"/>
    <property type="project" value="UniProtKB-KW"/>
</dbReference>
<keyword evidence="6" id="KW-0004">4Fe-4S</keyword>
<comment type="pathway">
    <text evidence="2">Carbohydrate biosynthesis; gluconeogenesis.</text>
</comment>
<evidence type="ECO:0000256" key="7">
    <source>
        <dbReference type="ARBA" id="ARBA00022723"/>
    </source>
</evidence>
<comment type="catalytic activity">
    <reaction evidence="12">
        <text>L-serine = pyruvate + NH4(+)</text>
        <dbReference type="Rhea" id="RHEA:19169"/>
        <dbReference type="ChEBI" id="CHEBI:15361"/>
        <dbReference type="ChEBI" id="CHEBI:28938"/>
        <dbReference type="ChEBI" id="CHEBI:33384"/>
        <dbReference type="EC" id="4.3.1.17"/>
    </reaction>
</comment>
<dbReference type="Pfam" id="PF03313">
    <property type="entry name" value="SDH_alpha"/>
    <property type="match status" value="1"/>
</dbReference>
<dbReference type="AlphaFoldDB" id="A0A1M5TYT1"/>
<dbReference type="SUPFAM" id="SSF143548">
    <property type="entry name" value="Serine metabolism enzymes domain"/>
    <property type="match status" value="1"/>
</dbReference>
<keyword evidence="16" id="KW-1185">Reference proteome</keyword>
<evidence type="ECO:0000256" key="12">
    <source>
        <dbReference type="ARBA" id="ARBA00049406"/>
    </source>
</evidence>
<evidence type="ECO:0000256" key="11">
    <source>
        <dbReference type="ARBA" id="ARBA00041766"/>
    </source>
</evidence>
<feature type="domain" description="Serine dehydratase beta chain" evidence="14">
    <location>
        <begin position="3"/>
        <end position="65"/>
    </location>
</feature>
<dbReference type="EC" id="4.3.1.17" evidence="4"/>
<dbReference type="Pfam" id="PF03315">
    <property type="entry name" value="SDH_beta"/>
    <property type="match status" value="1"/>
</dbReference>
<evidence type="ECO:0000313" key="16">
    <source>
        <dbReference type="Proteomes" id="UP000183995"/>
    </source>
</evidence>
<evidence type="ECO:0000256" key="6">
    <source>
        <dbReference type="ARBA" id="ARBA00022485"/>
    </source>
</evidence>
<accession>A0A1M5TYT1</accession>
<evidence type="ECO:0000256" key="1">
    <source>
        <dbReference type="ARBA" id="ARBA00001966"/>
    </source>
</evidence>
<organism evidence="15 16">
    <name type="scientific">Sporobacter termitidis DSM 10068</name>
    <dbReference type="NCBI Taxonomy" id="1123282"/>
    <lineage>
        <taxon>Bacteria</taxon>
        <taxon>Bacillati</taxon>
        <taxon>Bacillota</taxon>
        <taxon>Clostridia</taxon>
        <taxon>Eubacteriales</taxon>
        <taxon>Oscillospiraceae</taxon>
        <taxon>Sporobacter</taxon>
    </lineage>
</organism>
<evidence type="ECO:0000259" key="14">
    <source>
        <dbReference type="Pfam" id="PF03315"/>
    </source>
</evidence>
<keyword evidence="5" id="KW-0312">Gluconeogenesis</keyword>
<dbReference type="PANTHER" id="PTHR30182:SF1">
    <property type="entry name" value="L-SERINE DEHYDRATASE 1"/>
    <property type="match status" value="1"/>
</dbReference>
<evidence type="ECO:0000256" key="3">
    <source>
        <dbReference type="ARBA" id="ARBA00008636"/>
    </source>
</evidence>
<comment type="similarity">
    <text evidence="3">Belongs to the iron-sulfur dependent L-serine dehydratase family.</text>
</comment>
<dbReference type="InterPro" id="IPR005131">
    <property type="entry name" value="Ser_deHydtase_bsu"/>
</dbReference>
<dbReference type="Proteomes" id="UP000183995">
    <property type="component" value="Unassembled WGS sequence"/>
</dbReference>
<sequence length="402" mass="43437">MKSIMELYKIGSGPSSSHTMGPEKAARIFKGEHTDAEKFKAVLYGSLAKTGKGHMTDTAILRALSPTPADVAFVPEPEFVLTHPNTMDFFAYTGGRETGSMRVLSVGGGDIVIEGRQILEQPEVYPENTFSEISRLCKAGNIRLSEYIERCEGRKIWDYLYIVWEAMKRSIVDGLSVTGTLEGGLGVERKAQFLYNQRHIDESPETRENRTVCAYAFAVSEQNAAGGTVVTAPTCGSSGVVPAALRYMQEKKHFTDEQIVRALAAGGLIGNLVKQNASISGAECGCQAEVGTGCAMASAALAELFEMGIDQIEYAAEVALEHHLGLTCDPIGGLVQIPCIERNAVAAMRAINALSLANFLSNTRKISFDLVVQTMDETGRDISSRYRETAEGGLAKLYRIGS</sequence>
<protein>
    <recommendedName>
        <fullName evidence="4">L-serine ammonia-lyase</fullName>
        <ecNumber evidence="4">4.3.1.17</ecNumber>
    </recommendedName>
    <alternativeName>
        <fullName evidence="11">L-serine deaminase</fullName>
    </alternativeName>
</protein>
<dbReference type="GO" id="GO:0046872">
    <property type="term" value="F:metal ion binding"/>
    <property type="evidence" value="ECO:0007669"/>
    <property type="project" value="UniProtKB-KW"/>
</dbReference>
<comment type="cofactor">
    <cofactor evidence="1">
        <name>[4Fe-4S] cluster</name>
        <dbReference type="ChEBI" id="CHEBI:49883"/>
    </cofactor>
</comment>
<dbReference type="InterPro" id="IPR005130">
    <property type="entry name" value="Ser_deHydtase-like_asu"/>
</dbReference>
<reference evidence="15 16" key="1">
    <citation type="submission" date="2016-11" db="EMBL/GenBank/DDBJ databases">
        <authorList>
            <person name="Jaros S."/>
            <person name="Januszkiewicz K."/>
            <person name="Wedrychowicz H."/>
        </authorList>
    </citation>
    <scope>NUCLEOTIDE SEQUENCE [LARGE SCALE GENOMIC DNA]</scope>
    <source>
        <strain evidence="15 16">DSM 10068</strain>
    </source>
</reference>
<dbReference type="OrthoDB" id="9805537at2"/>
<evidence type="ECO:0000256" key="10">
    <source>
        <dbReference type="ARBA" id="ARBA00023239"/>
    </source>
</evidence>
<keyword evidence="7" id="KW-0479">Metal-binding</keyword>
<dbReference type="Gene3D" id="3.30.1330.90">
    <property type="entry name" value="D-3-phosphoglycerate dehydrogenase, domain 3"/>
    <property type="match status" value="1"/>
</dbReference>
<dbReference type="InterPro" id="IPR051318">
    <property type="entry name" value="Fe-S_L-Ser"/>
</dbReference>
<evidence type="ECO:0000313" key="15">
    <source>
        <dbReference type="EMBL" id="SHH55854.1"/>
    </source>
</evidence>
<keyword evidence="10" id="KW-0456">Lyase</keyword>
<evidence type="ECO:0000256" key="5">
    <source>
        <dbReference type="ARBA" id="ARBA00022432"/>
    </source>
</evidence>
<dbReference type="InterPro" id="IPR029009">
    <property type="entry name" value="ASB_dom_sf"/>
</dbReference>
<dbReference type="EMBL" id="FQXV01000001">
    <property type="protein sequence ID" value="SHH55854.1"/>
    <property type="molecule type" value="Genomic_DNA"/>
</dbReference>
<dbReference type="PANTHER" id="PTHR30182">
    <property type="entry name" value="L-SERINE DEHYDRATASE"/>
    <property type="match status" value="1"/>
</dbReference>
<proteinExistence type="inferred from homology"/>
<dbReference type="GO" id="GO:0051539">
    <property type="term" value="F:4 iron, 4 sulfur cluster binding"/>
    <property type="evidence" value="ECO:0007669"/>
    <property type="project" value="UniProtKB-KW"/>
</dbReference>